<feature type="compositionally biased region" description="Low complexity" evidence="4">
    <location>
        <begin position="964"/>
        <end position="974"/>
    </location>
</feature>
<feature type="compositionally biased region" description="Basic and acidic residues" evidence="4">
    <location>
        <begin position="621"/>
        <end position="631"/>
    </location>
</feature>
<dbReference type="EMBL" id="HBIW01006670">
    <property type="protein sequence ID" value="CAE0690129.1"/>
    <property type="molecule type" value="Transcribed_RNA"/>
</dbReference>
<feature type="region of interest" description="Disordered" evidence="4">
    <location>
        <begin position="598"/>
        <end position="785"/>
    </location>
</feature>
<dbReference type="SUPFAM" id="SSF50044">
    <property type="entry name" value="SH3-domain"/>
    <property type="match status" value="1"/>
</dbReference>
<feature type="coiled-coil region" evidence="3">
    <location>
        <begin position="335"/>
        <end position="380"/>
    </location>
</feature>
<dbReference type="AlphaFoldDB" id="A0A7S4E4R7"/>
<accession>A0A7S4E4R7</accession>
<dbReference type="SMART" id="SM00326">
    <property type="entry name" value="SH3"/>
    <property type="match status" value="1"/>
</dbReference>
<name>A0A7S4E4R7_9STRA</name>
<keyword evidence="1 2" id="KW-0728">SH3 domain</keyword>
<dbReference type="Gene3D" id="1.10.418.50">
    <property type="entry name" value="Microtubule-binding protein MIP-T3"/>
    <property type="match status" value="1"/>
</dbReference>
<dbReference type="Pfam" id="PF10243">
    <property type="entry name" value="MIP-T3"/>
    <property type="match status" value="1"/>
</dbReference>
<dbReference type="Pfam" id="PF14604">
    <property type="entry name" value="SH3_9"/>
    <property type="match status" value="1"/>
</dbReference>
<gene>
    <name evidence="6" type="ORF">PCAL00307_LOCUS5564</name>
</gene>
<evidence type="ECO:0000259" key="5">
    <source>
        <dbReference type="PROSITE" id="PS50002"/>
    </source>
</evidence>
<feature type="compositionally biased region" description="Basic and acidic residues" evidence="4">
    <location>
        <begin position="891"/>
        <end position="918"/>
    </location>
</feature>
<sequence>MPESSQLERDDVAAWTAARDAVIADRHCWDREALQSEHARKAYAADALRWKKQQERPPSDQMITAAVVSSKALLGQIVQEELPERLLRKPPVKYIHAIFVAVRSATGLGAGLFDENQHIEEELRGNERHRHAERAPQTRAEKTKFLVNLVACVSQILDETWIAARCAPNPIISGEDALGANFLLQNLARAALRGQKASERAVKRVKRIGEQELYGRSIAIRRAVVKSQAKCRGDTCRRRRLVIRPRPDSPPAEAPPKRVFVRDTREQDAADTAISKAMRMRNLLRDAALAAETAHNAQAFLKELETARKLQRECRKKLSALDARKKHLEVQEVLLADKDEQIRKRETRAKRLTDRAQRELKKLEKQKQDWEEMTATVREKNSIDSDGNSTIASVQTFQSRTSTFQRGASVDSRASSKSKTSVSGTGAQYARAARLRAKKRQRKKMNQEIKLQGDLDIARDALTQTPSGEINRAMRALGGARGVFGEFLREQLVEVRDEIARMPEEAMRPRAAPTRDDRGAPAMAFPLPLKAPPSSEYVLPMDGFAPPADLGLASVARLARTPEVPKQRTTQRRQSLHDAFAPPRAYVKEEHELAMKGLDGVEPPRPDAEERPPAMGLDGFEPPRPDAEERPPAMGLDGFEPPADDDAPSTAAPPESPNRPEHAVHADHVEDGRVLVHHDTENNYGGDDSEDDYAEDDFDDVFDDVFDAEDIAADEAAADEPAEPAQETPAAGLRTAEPVEPAPRGSISGEGVCFEGQEPATKESAAYWRQRKMHEPDAKPGSRSDLRKIVARQGHVPLEDTEMSLEAGAAVVVLKSELSDEPGWIFATRGNDECGYVPRTYLLRDSSPTKKPLDRQRVVDIWTAEPEVPGYADGAADEARAFLEQARARRGVRDVFREDEPKKDEAEARAAEAGKLRDAVAQLGDSESAPSTAAAVEGIDDDASFTQHIADEANASEDENPAWDSSDYSSGDFDYPVDPSTAGNSPARQRLRSGPGLGDGDVASPPARNDDDDWFAAEEPPKKPAPKEVAGYLSKFDADFERAMAKHRRHL</sequence>
<organism evidence="6">
    <name type="scientific">Pelagomonas calceolata</name>
    <dbReference type="NCBI Taxonomy" id="35677"/>
    <lineage>
        <taxon>Eukaryota</taxon>
        <taxon>Sar</taxon>
        <taxon>Stramenopiles</taxon>
        <taxon>Ochrophyta</taxon>
        <taxon>Pelagophyceae</taxon>
        <taxon>Pelagomonadales</taxon>
        <taxon>Pelagomonadaceae</taxon>
        <taxon>Pelagomonas</taxon>
    </lineage>
</organism>
<evidence type="ECO:0000256" key="3">
    <source>
        <dbReference type="SAM" id="Coils"/>
    </source>
</evidence>
<proteinExistence type="predicted"/>
<dbReference type="PROSITE" id="PS50002">
    <property type="entry name" value="SH3"/>
    <property type="match status" value="1"/>
</dbReference>
<feature type="domain" description="SH3" evidence="5">
    <location>
        <begin position="784"/>
        <end position="847"/>
    </location>
</feature>
<keyword evidence="3" id="KW-0175">Coiled coil</keyword>
<dbReference type="Gene3D" id="2.30.30.40">
    <property type="entry name" value="SH3 Domains"/>
    <property type="match status" value="1"/>
</dbReference>
<dbReference type="InterPro" id="IPR036028">
    <property type="entry name" value="SH3-like_dom_sf"/>
</dbReference>
<dbReference type="PROSITE" id="PS50096">
    <property type="entry name" value="IQ"/>
    <property type="match status" value="1"/>
</dbReference>
<protein>
    <recommendedName>
        <fullName evidence="5">SH3 domain-containing protein</fullName>
    </recommendedName>
</protein>
<feature type="region of interest" description="Disordered" evidence="4">
    <location>
        <begin position="402"/>
        <end position="430"/>
    </location>
</feature>
<feature type="compositionally biased region" description="Basic and acidic residues" evidence="4">
    <location>
        <begin position="773"/>
        <end position="785"/>
    </location>
</feature>
<dbReference type="InterPro" id="IPR001452">
    <property type="entry name" value="SH3_domain"/>
</dbReference>
<reference evidence="6" key="1">
    <citation type="submission" date="2021-01" db="EMBL/GenBank/DDBJ databases">
        <authorList>
            <person name="Corre E."/>
            <person name="Pelletier E."/>
            <person name="Niang G."/>
            <person name="Scheremetjew M."/>
            <person name="Finn R."/>
            <person name="Kale V."/>
            <person name="Holt S."/>
            <person name="Cochrane G."/>
            <person name="Meng A."/>
            <person name="Brown T."/>
            <person name="Cohen L."/>
        </authorList>
    </citation>
    <scope>NUCLEOTIDE SEQUENCE</scope>
    <source>
        <strain evidence="6">CCMP1756</strain>
    </source>
</reference>
<evidence type="ECO:0000256" key="2">
    <source>
        <dbReference type="PROSITE-ProRule" id="PRU00192"/>
    </source>
</evidence>
<feature type="compositionally biased region" description="Basic and acidic residues" evidence="4">
    <location>
        <begin position="602"/>
        <end position="612"/>
    </location>
</feature>
<dbReference type="InterPro" id="IPR040468">
    <property type="entry name" value="TRAF3IP1_N"/>
</dbReference>
<feature type="compositionally biased region" description="Acidic residues" evidence="4">
    <location>
        <begin position="687"/>
        <end position="722"/>
    </location>
</feature>
<feature type="region of interest" description="Disordered" evidence="4">
    <location>
        <begin position="890"/>
        <end position="1028"/>
    </location>
</feature>
<feature type="compositionally biased region" description="Low complexity" evidence="4">
    <location>
        <begin position="407"/>
        <end position="430"/>
    </location>
</feature>
<feature type="compositionally biased region" description="Basic and acidic residues" evidence="4">
    <location>
        <begin position="658"/>
        <end position="681"/>
    </location>
</feature>
<evidence type="ECO:0000313" key="6">
    <source>
        <dbReference type="EMBL" id="CAE0690129.1"/>
    </source>
</evidence>
<dbReference type="InterPro" id="IPR042576">
    <property type="entry name" value="TRAF3IP1_N_sf"/>
</dbReference>
<evidence type="ECO:0000256" key="1">
    <source>
        <dbReference type="ARBA" id="ARBA00022443"/>
    </source>
</evidence>
<evidence type="ECO:0000256" key="4">
    <source>
        <dbReference type="SAM" id="MobiDB-lite"/>
    </source>
</evidence>